<evidence type="ECO:0000256" key="5">
    <source>
        <dbReference type="SAM" id="MobiDB-lite"/>
    </source>
</evidence>
<keyword evidence="2" id="KW-0805">Transcription regulation</keyword>
<evidence type="ECO:0000313" key="7">
    <source>
        <dbReference type="EMBL" id="CDR16039.1"/>
    </source>
</evidence>
<dbReference type="SUPFAM" id="SSF46785">
    <property type="entry name" value="Winged helix' DNA-binding domain"/>
    <property type="match status" value="1"/>
</dbReference>
<name>A0A061A8W4_9ACTN</name>
<dbReference type="InterPro" id="IPR036390">
    <property type="entry name" value="WH_DNA-bd_sf"/>
</dbReference>
<organism evidence="7">
    <name type="scientific">Streptomyces iranensis</name>
    <dbReference type="NCBI Taxonomy" id="576784"/>
    <lineage>
        <taxon>Bacteria</taxon>
        <taxon>Bacillati</taxon>
        <taxon>Actinomycetota</taxon>
        <taxon>Actinomycetes</taxon>
        <taxon>Kitasatosporales</taxon>
        <taxon>Streptomycetaceae</taxon>
        <taxon>Streptomyces</taxon>
        <taxon>Streptomyces violaceusniger group</taxon>
    </lineage>
</organism>
<dbReference type="FunFam" id="1.10.10.10:FF:000001">
    <property type="entry name" value="LysR family transcriptional regulator"/>
    <property type="match status" value="1"/>
</dbReference>
<protein>
    <submittedName>
        <fullName evidence="8">DNA-binding transcriptional LysR family regulator</fullName>
    </submittedName>
    <submittedName>
        <fullName evidence="7">LysR family transcriptional regulator</fullName>
    </submittedName>
</protein>
<reference evidence="8 9" key="2">
    <citation type="submission" date="2021-03" db="EMBL/GenBank/DDBJ databases">
        <title>Genomic Encyclopedia of Type Strains, Phase IV (KMG-IV): sequencing the most valuable type-strain genomes for metagenomic binning, comparative biology and taxonomic classification.</title>
        <authorList>
            <person name="Goeker M."/>
        </authorList>
    </citation>
    <scope>NUCLEOTIDE SEQUENCE [LARGE SCALE GENOMIC DNA]</scope>
    <source>
        <strain evidence="8 9">DSM 41954</strain>
    </source>
</reference>
<dbReference type="Pfam" id="PF03466">
    <property type="entry name" value="LysR_substrate"/>
    <property type="match status" value="1"/>
</dbReference>
<dbReference type="SUPFAM" id="SSF53850">
    <property type="entry name" value="Periplasmic binding protein-like II"/>
    <property type="match status" value="1"/>
</dbReference>
<accession>A0A061A8W4</accession>
<keyword evidence="4" id="KW-0804">Transcription</keyword>
<evidence type="ECO:0000256" key="1">
    <source>
        <dbReference type="ARBA" id="ARBA00009437"/>
    </source>
</evidence>
<dbReference type="GO" id="GO:0003677">
    <property type="term" value="F:DNA binding"/>
    <property type="evidence" value="ECO:0007669"/>
    <property type="project" value="UniProtKB-KW"/>
</dbReference>
<evidence type="ECO:0000256" key="2">
    <source>
        <dbReference type="ARBA" id="ARBA00023015"/>
    </source>
</evidence>
<dbReference type="GO" id="GO:0032993">
    <property type="term" value="C:protein-DNA complex"/>
    <property type="evidence" value="ECO:0007669"/>
    <property type="project" value="TreeGrafter"/>
</dbReference>
<dbReference type="Gene3D" id="1.10.10.10">
    <property type="entry name" value="Winged helix-like DNA-binding domain superfamily/Winged helix DNA-binding domain"/>
    <property type="match status" value="1"/>
</dbReference>
<dbReference type="InterPro" id="IPR036388">
    <property type="entry name" value="WH-like_DNA-bd_sf"/>
</dbReference>
<dbReference type="HOGENOM" id="CLU_039613_6_0_11"/>
<evidence type="ECO:0000256" key="3">
    <source>
        <dbReference type="ARBA" id="ARBA00023125"/>
    </source>
</evidence>
<evidence type="ECO:0000256" key="4">
    <source>
        <dbReference type="ARBA" id="ARBA00023163"/>
    </source>
</evidence>
<proteinExistence type="inferred from homology"/>
<comment type="similarity">
    <text evidence="1">Belongs to the LysR transcriptional regulatory family.</text>
</comment>
<dbReference type="InterPro" id="IPR000847">
    <property type="entry name" value="LysR_HTH_N"/>
</dbReference>
<dbReference type="PANTHER" id="PTHR30346">
    <property type="entry name" value="TRANSCRIPTIONAL DUAL REGULATOR HCAR-RELATED"/>
    <property type="match status" value="1"/>
</dbReference>
<dbReference type="EMBL" id="JAGGLR010000003">
    <property type="protein sequence ID" value="MBP2060325.1"/>
    <property type="molecule type" value="Genomic_DNA"/>
</dbReference>
<reference evidence="7" key="1">
    <citation type="submission" date="2014-05" db="EMBL/GenBank/DDBJ databases">
        <authorList>
            <person name="Horn Fabian"/>
        </authorList>
    </citation>
    <scope>NUCLEOTIDE SEQUENCE</scope>
</reference>
<dbReference type="Proteomes" id="UP000756710">
    <property type="component" value="Unassembled WGS sequence"/>
</dbReference>
<dbReference type="RefSeq" id="WP_078957105.1">
    <property type="nucleotide sequence ID" value="NZ_BAABDR010000079.1"/>
</dbReference>
<keyword evidence="9" id="KW-1185">Reference proteome</keyword>
<evidence type="ECO:0000259" key="6">
    <source>
        <dbReference type="PROSITE" id="PS50931"/>
    </source>
</evidence>
<dbReference type="AlphaFoldDB" id="A0A061A8W4"/>
<dbReference type="GO" id="GO:0003700">
    <property type="term" value="F:DNA-binding transcription factor activity"/>
    <property type="evidence" value="ECO:0007669"/>
    <property type="project" value="InterPro"/>
</dbReference>
<evidence type="ECO:0000313" key="9">
    <source>
        <dbReference type="Proteomes" id="UP000756710"/>
    </source>
</evidence>
<feature type="region of interest" description="Disordered" evidence="5">
    <location>
        <begin position="298"/>
        <end position="319"/>
    </location>
</feature>
<evidence type="ECO:0000313" key="8">
    <source>
        <dbReference type="EMBL" id="MBP2060325.1"/>
    </source>
</evidence>
<sequence length="319" mass="34379">MLDVRRILLFAEVARRGSVTATARALNYTPSAVSQQVSRLETEAGQPLLDRHARGVTLTDAGRALADRGERIARELKAAESELADFAGLRAGTLRIGTFPTVGASLLPPAVIAFRDTHPDVRLTVRSARIAGLWSMLESREIEMSLMWDYDWCRIDREDVDITPLLDDPPALLVGDRHPLATRTDATLADFADDSWITRADRHPVAEALVRSCRAVGFEPQIAYEAHDYQEAQGLVAAGLGVALAPTLALEGIRPGVSVLPLRPPAPVRRILLVRMADHALTPTAGAFLGSLRESAAARRTDAPDAGGRAVVPDPRSGS</sequence>
<gene>
    <name evidence="8" type="ORF">J2Z30_001327</name>
    <name evidence="7" type="ORF">SIRAN8876</name>
</gene>
<dbReference type="PROSITE" id="PS50931">
    <property type="entry name" value="HTH_LYSR"/>
    <property type="match status" value="1"/>
</dbReference>
<feature type="domain" description="HTH lysR-type" evidence="6">
    <location>
        <begin position="2"/>
        <end position="59"/>
    </location>
</feature>
<dbReference type="CDD" id="cd08423">
    <property type="entry name" value="PBP2_LTTR_like_6"/>
    <property type="match status" value="1"/>
</dbReference>
<dbReference type="InterPro" id="IPR005119">
    <property type="entry name" value="LysR_subst-bd"/>
</dbReference>
<keyword evidence="3 8" id="KW-0238">DNA-binding</keyword>
<dbReference type="EMBL" id="LK022848">
    <property type="protein sequence ID" value="CDR16039.1"/>
    <property type="molecule type" value="Genomic_DNA"/>
</dbReference>
<dbReference type="Pfam" id="PF00126">
    <property type="entry name" value="HTH_1"/>
    <property type="match status" value="1"/>
</dbReference>
<dbReference type="PANTHER" id="PTHR30346:SF29">
    <property type="entry name" value="LYSR SUBSTRATE-BINDING"/>
    <property type="match status" value="1"/>
</dbReference>
<dbReference type="Gene3D" id="3.40.190.10">
    <property type="entry name" value="Periplasmic binding protein-like II"/>
    <property type="match status" value="2"/>
</dbReference>